<comment type="caution">
    <text evidence="1">The sequence shown here is derived from an EMBL/GenBank/DDBJ whole genome shotgun (WGS) entry which is preliminary data.</text>
</comment>
<evidence type="ECO:0000313" key="2">
    <source>
        <dbReference type="Proteomes" id="UP000014065"/>
    </source>
</evidence>
<dbReference type="AlphaFoldDB" id="S2E9U5"/>
<dbReference type="EMBL" id="AHJG01000096">
    <property type="protein sequence ID" value="EPA06171.1"/>
    <property type="molecule type" value="Genomic_DNA"/>
</dbReference>
<gene>
    <name evidence="1" type="ORF">BG20_I0810</name>
</gene>
<proteinExistence type="predicted"/>
<evidence type="ECO:0000313" key="1">
    <source>
        <dbReference type="EMBL" id="EPA06171.1"/>
    </source>
</evidence>
<name>S2E9U5_9ARCH</name>
<accession>S2E9U5</accession>
<dbReference type="OrthoDB" id="3774at2157"/>
<keyword evidence="2" id="KW-1185">Reference proteome</keyword>
<organism evidence="1 2">
    <name type="scientific">Candidatus Nitrosarchaeum limnium BG20</name>
    <dbReference type="NCBI Taxonomy" id="859192"/>
    <lineage>
        <taxon>Archaea</taxon>
        <taxon>Nitrososphaerota</taxon>
        <taxon>Nitrososphaeria</taxon>
        <taxon>Nitrosopumilales</taxon>
        <taxon>Nitrosopumilaceae</taxon>
        <taxon>Nitrosarchaeum</taxon>
    </lineage>
</organism>
<reference evidence="1 2" key="1">
    <citation type="journal article" date="2012" name="J. Bacteriol.">
        <title>Genome Sequence of "Candidatus Nitrosoarchaeum limnia" BG20, a Low-Salinity Ammonia-Oxidizing Archaeon from the San Francisco Bay Estuary.</title>
        <authorList>
            <person name="Mosier A.C."/>
            <person name="Allen E.E."/>
            <person name="Kim M."/>
            <person name="Ferriera S."/>
            <person name="Francis C.A."/>
        </authorList>
    </citation>
    <scope>NUCLEOTIDE SEQUENCE [LARGE SCALE GENOMIC DNA]</scope>
    <source>
        <strain evidence="1 2">BG20</strain>
    </source>
</reference>
<protein>
    <submittedName>
        <fullName evidence="1">Uncharacterized protein</fullName>
    </submittedName>
</protein>
<dbReference type="Proteomes" id="UP000014065">
    <property type="component" value="Unassembled WGS sequence"/>
</dbReference>
<sequence>MTIEKAVAMIQNLRNAELETIKIVGYEDKITKDFSLIAKGKADYLGKILEEIEPETYPCSHPKKWHDISDGQLYCMGCNQNL</sequence>
<dbReference type="RefSeq" id="WP_010190723.1">
    <property type="nucleotide sequence ID" value="NZ_AHJG01000096.1"/>
</dbReference>